<name>A0A9P5PEC1_9AGAR</name>
<evidence type="ECO:0000313" key="1">
    <source>
        <dbReference type="EMBL" id="KAF9062303.1"/>
    </source>
</evidence>
<comment type="caution">
    <text evidence="1">The sequence shown here is derived from an EMBL/GenBank/DDBJ whole genome shotgun (WGS) entry which is preliminary data.</text>
</comment>
<sequence length="170" mass="19865">MRRPQILVLISPYTQARFNDVSSMDPVHTRPIYEPVFLTLVKGRHYRDMFRETARVLSPFLLEERSPLHMATLGAPAEDERLSVHFRLHRIDQDRINPEAFQVTISPHNHYQQHTTYMMTLESSNRSTRASSSLENLLLSTQTEVEDMYNQITHETYGIQRPILICIIIS</sequence>
<reference evidence="1" key="1">
    <citation type="submission" date="2020-11" db="EMBL/GenBank/DDBJ databases">
        <authorList>
            <consortium name="DOE Joint Genome Institute"/>
            <person name="Ahrendt S."/>
            <person name="Riley R."/>
            <person name="Andreopoulos W."/>
            <person name="Labutti K."/>
            <person name="Pangilinan J."/>
            <person name="Ruiz-Duenas F.J."/>
            <person name="Barrasa J.M."/>
            <person name="Sanchez-Garcia M."/>
            <person name="Camarero S."/>
            <person name="Miyauchi S."/>
            <person name="Serrano A."/>
            <person name="Linde D."/>
            <person name="Babiker R."/>
            <person name="Drula E."/>
            <person name="Ayuso-Fernandez I."/>
            <person name="Pacheco R."/>
            <person name="Padilla G."/>
            <person name="Ferreira P."/>
            <person name="Barriuso J."/>
            <person name="Kellner H."/>
            <person name="Castanera R."/>
            <person name="Alfaro M."/>
            <person name="Ramirez L."/>
            <person name="Pisabarro A.G."/>
            <person name="Kuo A."/>
            <person name="Tritt A."/>
            <person name="Lipzen A."/>
            <person name="He G."/>
            <person name="Yan M."/>
            <person name="Ng V."/>
            <person name="Cullen D."/>
            <person name="Martin F."/>
            <person name="Rosso M.-N."/>
            <person name="Henrissat B."/>
            <person name="Hibbett D."/>
            <person name="Martinez A.T."/>
            <person name="Grigoriev I.V."/>
        </authorList>
    </citation>
    <scope>NUCLEOTIDE SEQUENCE</scope>
    <source>
        <strain evidence="1">AH 40177</strain>
    </source>
</reference>
<organism evidence="1 2">
    <name type="scientific">Rhodocollybia butyracea</name>
    <dbReference type="NCBI Taxonomy" id="206335"/>
    <lineage>
        <taxon>Eukaryota</taxon>
        <taxon>Fungi</taxon>
        <taxon>Dikarya</taxon>
        <taxon>Basidiomycota</taxon>
        <taxon>Agaricomycotina</taxon>
        <taxon>Agaricomycetes</taxon>
        <taxon>Agaricomycetidae</taxon>
        <taxon>Agaricales</taxon>
        <taxon>Marasmiineae</taxon>
        <taxon>Omphalotaceae</taxon>
        <taxon>Rhodocollybia</taxon>
    </lineage>
</organism>
<accession>A0A9P5PEC1</accession>
<proteinExistence type="predicted"/>
<dbReference type="EMBL" id="JADNRY010000176">
    <property type="protein sequence ID" value="KAF9062303.1"/>
    <property type="molecule type" value="Genomic_DNA"/>
</dbReference>
<keyword evidence="2" id="KW-1185">Reference proteome</keyword>
<dbReference type="Proteomes" id="UP000772434">
    <property type="component" value="Unassembled WGS sequence"/>
</dbReference>
<gene>
    <name evidence="1" type="ORF">BDP27DRAFT_1336840</name>
</gene>
<dbReference type="AlphaFoldDB" id="A0A9P5PEC1"/>
<evidence type="ECO:0000313" key="2">
    <source>
        <dbReference type="Proteomes" id="UP000772434"/>
    </source>
</evidence>
<protein>
    <submittedName>
        <fullName evidence="1">Uncharacterized protein</fullName>
    </submittedName>
</protein>